<evidence type="ECO:0008006" key="4">
    <source>
        <dbReference type="Google" id="ProtNLM"/>
    </source>
</evidence>
<dbReference type="KEGG" id="puv:PUV_13780"/>
<dbReference type="InterPro" id="IPR029063">
    <property type="entry name" value="SAM-dependent_MTases_sf"/>
</dbReference>
<accession>F8KZI8</accession>
<dbReference type="AlphaFoldDB" id="F8KZI8"/>
<dbReference type="Proteomes" id="UP000000495">
    <property type="component" value="Chromosome"/>
</dbReference>
<dbReference type="Gene3D" id="3.40.50.150">
    <property type="entry name" value="Vaccinia Virus protein VP39"/>
    <property type="match status" value="1"/>
</dbReference>
<dbReference type="HOGENOM" id="CLU_1033678_0_0_0"/>
<sequence>MHKIFATFLFLFSYCSAFASENPTSVTDTSSYRDFCYLAATDDEVFQSFKREPVYRGVLEHVSYELGIEYLKIIQERYPDLLLNWDKFSTNDLIGSPIVCYYPELGNVSPSTLRYVKILGEIRSLFGDLSNKKIIEIGGGYGGQCKIISDQFAFNEYVIVDLPEPLQLTKKYLSNLGVNHVRLVPPTEIQEEECDLFISNYAFSECQRSMQAEYLEKYILKSSAGYMIHNNYREIMEPKSFSIMEIYTQLKMKGYKVRFYPEEPCTANRNILITWTK</sequence>
<reference key="1">
    <citation type="journal article" date="2011" name="Mol. Biol. Evol.">
        <title>Unity in variety -- the pan-genome of the Chlamydiae.</title>
        <authorList>
            <person name="Collingro A."/>
            <person name="Tischler P."/>
            <person name="Weinmaier T."/>
            <person name="Penz T."/>
            <person name="Heinz E."/>
            <person name="Brunham R.C."/>
            <person name="Read T.D."/>
            <person name="Bavoil P.M."/>
            <person name="Sachse K."/>
            <person name="Kahane S."/>
            <person name="Friedman M.G."/>
            <person name="Rattei T."/>
            <person name="Myers G.S.A."/>
            <person name="Horn M."/>
        </authorList>
    </citation>
    <scope>NUCLEOTIDE SEQUENCE</scope>
    <source>
        <strain>UV7</strain>
    </source>
</reference>
<name>F8KZI8_PARAV</name>
<evidence type="ECO:0000313" key="2">
    <source>
        <dbReference type="EMBL" id="CCB86328.1"/>
    </source>
</evidence>
<protein>
    <recommendedName>
        <fullName evidence="4">Sugar O-methyltransferase</fullName>
    </recommendedName>
</protein>
<dbReference type="eggNOG" id="ENOG5033VJN">
    <property type="taxonomic scope" value="Bacteria"/>
</dbReference>
<feature type="signal peptide" evidence="1">
    <location>
        <begin position="1"/>
        <end position="19"/>
    </location>
</feature>
<gene>
    <name evidence="2" type="ordered locus">PUV_13780</name>
</gene>
<organism evidence="2 3">
    <name type="scientific">Parachlamydia acanthamoebae (strain UV7)</name>
    <dbReference type="NCBI Taxonomy" id="765952"/>
    <lineage>
        <taxon>Bacteria</taxon>
        <taxon>Pseudomonadati</taxon>
        <taxon>Chlamydiota</taxon>
        <taxon>Chlamydiia</taxon>
        <taxon>Parachlamydiales</taxon>
        <taxon>Parachlamydiaceae</taxon>
        <taxon>Parachlamydia</taxon>
    </lineage>
</organism>
<dbReference type="InterPro" id="IPR030807">
    <property type="entry name" value="Methyltran_NanM"/>
</dbReference>
<dbReference type="STRING" id="765952.PUV_13780"/>
<dbReference type="SUPFAM" id="SSF53335">
    <property type="entry name" value="S-adenosyl-L-methionine-dependent methyltransferases"/>
    <property type="match status" value="1"/>
</dbReference>
<reference evidence="2 3" key="2">
    <citation type="journal article" date="2011" name="Mol. Biol. Evol.">
        <title>Unity in variety--the pan-genome of the Chlamydiae.</title>
        <authorList>
            <person name="Collingro A."/>
            <person name="Tischler P."/>
            <person name="Weinmaier T."/>
            <person name="Penz T."/>
            <person name="Heinz E."/>
            <person name="Brunham R.C."/>
            <person name="Read T.D."/>
            <person name="Bavoil P.M."/>
            <person name="Sachse K."/>
            <person name="Kahane S."/>
            <person name="Friedman M.G."/>
            <person name="Rattei T."/>
            <person name="Myers G.S."/>
            <person name="Horn M."/>
        </authorList>
    </citation>
    <scope>NUCLEOTIDE SEQUENCE [LARGE SCALE GENOMIC DNA]</scope>
    <source>
        <strain evidence="3">UV7</strain>
    </source>
</reference>
<feature type="chain" id="PRO_5003374031" description="Sugar O-methyltransferase" evidence="1">
    <location>
        <begin position="20"/>
        <end position="277"/>
    </location>
</feature>
<keyword evidence="1" id="KW-0732">Signal</keyword>
<proteinExistence type="predicted"/>
<evidence type="ECO:0000313" key="3">
    <source>
        <dbReference type="Proteomes" id="UP000000495"/>
    </source>
</evidence>
<keyword evidence="3" id="KW-1185">Reference proteome</keyword>
<evidence type="ECO:0000256" key="1">
    <source>
        <dbReference type="SAM" id="SignalP"/>
    </source>
</evidence>
<dbReference type="EMBL" id="FR872580">
    <property type="protein sequence ID" value="CCB86328.1"/>
    <property type="molecule type" value="Genomic_DNA"/>
</dbReference>
<dbReference type="NCBIfam" id="TIGR04371">
    <property type="entry name" value="methyltran_NanM"/>
    <property type="match status" value="1"/>
</dbReference>